<evidence type="ECO:0000256" key="6">
    <source>
        <dbReference type="ARBA" id="ARBA00022695"/>
    </source>
</evidence>
<dbReference type="GO" id="GO:0045004">
    <property type="term" value="P:DNA replication proofreading"/>
    <property type="evidence" value="ECO:0007669"/>
    <property type="project" value="TreeGrafter"/>
</dbReference>
<keyword evidence="14" id="KW-0411">Iron-sulfur</keyword>
<keyword evidence="5" id="KW-0808">Transferase</keyword>
<keyword evidence="18" id="KW-0812">Transmembrane</keyword>
<keyword evidence="18" id="KW-0472">Membrane</keyword>
<dbReference type="EC" id="2.7.7.7" evidence="3"/>
<dbReference type="RefSeq" id="XP_005651129.1">
    <property type="nucleotide sequence ID" value="XM_005651072.1"/>
</dbReference>
<feature type="domain" description="C4-type zinc-finger of DNA polymerase delta" evidence="21">
    <location>
        <begin position="1325"/>
        <end position="1406"/>
    </location>
</feature>
<evidence type="ECO:0000256" key="12">
    <source>
        <dbReference type="ARBA" id="ARBA00022932"/>
    </source>
</evidence>
<keyword evidence="18" id="KW-1133">Transmembrane helix</keyword>
<dbReference type="EMBL" id="AGSI01000002">
    <property type="protein sequence ID" value="EIE26585.1"/>
    <property type="molecule type" value="Genomic_DNA"/>
</dbReference>
<evidence type="ECO:0000313" key="22">
    <source>
        <dbReference type="EMBL" id="EIE26585.1"/>
    </source>
</evidence>
<dbReference type="GO" id="GO:0043625">
    <property type="term" value="C:delta DNA polymerase complex"/>
    <property type="evidence" value="ECO:0007669"/>
    <property type="project" value="TreeGrafter"/>
</dbReference>
<feature type="transmembrane region" description="Helical" evidence="18">
    <location>
        <begin position="208"/>
        <end position="229"/>
    </location>
</feature>
<dbReference type="UniPathway" id="UPA00277">
    <property type="reaction ID" value="UER00407"/>
</dbReference>
<organism evidence="22 23">
    <name type="scientific">Coccomyxa subellipsoidea (strain C-169)</name>
    <name type="common">Green microalga</name>
    <dbReference type="NCBI Taxonomy" id="574566"/>
    <lineage>
        <taxon>Eukaryota</taxon>
        <taxon>Viridiplantae</taxon>
        <taxon>Chlorophyta</taxon>
        <taxon>core chlorophytes</taxon>
        <taxon>Trebouxiophyceae</taxon>
        <taxon>Trebouxiophyceae incertae sedis</taxon>
        <taxon>Coccomyxaceae</taxon>
        <taxon>Coccomyxa</taxon>
        <taxon>Coccomyxa subellipsoidea</taxon>
    </lineage>
</organism>
<evidence type="ECO:0000256" key="14">
    <source>
        <dbReference type="ARBA" id="ARBA00023014"/>
    </source>
</evidence>
<dbReference type="GeneID" id="17044595"/>
<dbReference type="InterPro" id="IPR025687">
    <property type="entry name" value="Znf-C4pol"/>
</dbReference>
<evidence type="ECO:0000256" key="3">
    <source>
        <dbReference type="ARBA" id="ARBA00012417"/>
    </source>
</evidence>
<dbReference type="OrthoDB" id="2414538at2759"/>
<keyword evidence="7" id="KW-0540">Nuclease</keyword>
<keyword evidence="4" id="KW-0004">4Fe-4S</keyword>
<dbReference type="GO" id="GO:0006287">
    <property type="term" value="P:base-excision repair, gap-filling"/>
    <property type="evidence" value="ECO:0007669"/>
    <property type="project" value="TreeGrafter"/>
</dbReference>
<dbReference type="Pfam" id="PF14260">
    <property type="entry name" value="zf-C4pol"/>
    <property type="match status" value="1"/>
</dbReference>
<dbReference type="InterPro" id="IPR012337">
    <property type="entry name" value="RNaseH-like_sf"/>
</dbReference>
<sequence>MNCTPLVGMPGQRSMPLSILSPKSAKACTWRSGARLALAQPTRRIARSERLRTSAASSAGEDPYKVLGLSRNANSDAVRRAYNTLVRENRGNDASLARIEEAHSAIMMSQLSARLQGGVTVEKDVKYADRAVYFPWRPRFYKAGKEVVLYSGIAHAVMVAWGLLLQASAGSQPIVACAVIGAGANIYKLQQIFPPGGSSSKNSALKNLLRGAALATLATFLGCFLIFTVPDFLSAQLNRQMPYWFYESEVSGVVVGKGFRFGYKAAGDTEALESLGAKYGLKVSVVDLVERGATHGSEKEFQNQPPKDGIYIADITFIKNTSEKSYSRYLSPDCHVQKIEAVHRTPIMFYRPKEPTGGSYLKFLFRPGTNVKKAAASILSIASKNSLRPHNLLWQDKAQFEHEVGLLQRFLVDAPISGGAWVHLPPQIRPEPGYTRVSDGERQSECDIEVTAPWKQLQCLTPDATQLALGREWSPTRYKAPGEDKVSEEWCAALEVARQGQIAKLNMLTLDVIMAPKDGVDRVPVPSKDPIMCIANSLYSSDDVASQRFAPAQDMSDDGAFGEDGMDDAEGPVIVDLTTTEGHTPQVPVPSAREGGAAVFTWSPGVRAHTVRQVSPRGVTRMHVHPSEEAMLQAWLQWLRKADPDILNVFQVRDTLGALAERFTALKLNSGGLHLSRLKRMHGKALALKRIVMYSPAWVKSQNRMASTSNQETFRVEHMEGRVVLDVLRHALTACNLASFSLVDCCQSLLSRRMEVLPPSAITRLSSLSNPARSKGEQAADRARLASYAADRVGVVRALLQRLATLPEAIEIGRVTGLTLGQVLYNAQMIRTWSLLLRNAQRSGYIVSGRQDALPLSESPYLMHPVETKNVGLYQSPVAILDFASLYPSLYRAYNLCYTTLLHPDDSNAFVPEHVTVTPTGDVYVKPEIRKGILPSILAALINARAATRAALKEATSPAQMAVLDSRQKALKLTANALYGFTGAQASPLQCVPLADSCLALGAQSCRRAIELLTEAFQKGVFGSKDAKVIYGQTDSLFINFRSSTTAEAMQLGRAAAKYVSSNFPEHMELKFEKVAQPFMLLHVNRYAGRAFESEDEVQEGKGVLMVKGLKSMWRQAPPIVRNTLQGVLARIILQEDVRGAVEYAEGQIRRLLSGQVELWELPLTGGLWRVTGAQVAQAAAAEGAPGPAAAAVSEEEVRGPHASLAVRLQQRDPGRTFVLGERLSYVLLPGARTQDDAAEDPLTAAKAGCSADYELYWQNKLRKPLAEILATCLSASQIQEVLNGPHTRVRVDTVAAAQVSPPGKKAKGGRQMGLASFYRGTVKCLACRRPVHSTGGNSEDGPALCEDCAVEDGVREGVLLELLGEQRRLEQRNCTANSLCMNCHSGGLTGKVLCENGECPVLYARLSTAAKLNSLDHSFRRLDW</sequence>
<dbReference type="InterPro" id="IPR023211">
    <property type="entry name" value="DNA_pol_palm_dom_sf"/>
</dbReference>
<evidence type="ECO:0000256" key="2">
    <source>
        <dbReference type="ARBA" id="ARBA00005755"/>
    </source>
</evidence>
<dbReference type="SUPFAM" id="SSF53098">
    <property type="entry name" value="Ribonuclease H-like"/>
    <property type="match status" value="1"/>
</dbReference>
<evidence type="ECO:0000256" key="4">
    <source>
        <dbReference type="ARBA" id="ARBA00022485"/>
    </source>
</evidence>
<dbReference type="Pfam" id="PF03104">
    <property type="entry name" value="DNA_pol_B_exo1"/>
    <property type="match status" value="1"/>
</dbReference>
<dbReference type="GO" id="GO:0003677">
    <property type="term" value="F:DNA binding"/>
    <property type="evidence" value="ECO:0007669"/>
    <property type="project" value="UniProtKB-KW"/>
</dbReference>
<dbReference type="PANTHER" id="PTHR10322">
    <property type="entry name" value="DNA POLYMERASE CATALYTIC SUBUNIT"/>
    <property type="match status" value="1"/>
</dbReference>
<comment type="similarity">
    <text evidence="2">Belongs to the DNA polymerase type-B family.</text>
</comment>
<comment type="catalytic activity">
    <reaction evidence="17">
        <text>DNA(n) + a 2'-deoxyribonucleoside 5'-triphosphate = DNA(n+1) + diphosphate</text>
        <dbReference type="Rhea" id="RHEA:22508"/>
        <dbReference type="Rhea" id="RHEA-COMP:17339"/>
        <dbReference type="Rhea" id="RHEA-COMP:17340"/>
        <dbReference type="ChEBI" id="CHEBI:33019"/>
        <dbReference type="ChEBI" id="CHEBI:61560"/>
        <dbReference type="ChEBI" id="CHEBI:173112"/>
        <dbReference type="EC" id="2.7.7.7"/>
    </reaction>
</comment>
<evidence type="ECO:0000256" key="18">
    <source>
        <dbReference type="SAM" id="Phobius"/>
    </source>
</evidence>
<evidence type="ECO:0000256" key="13">
    <source>
        <dbReference type="ARBA" id="ARBA00023004"/>
    </source>
</evidence>
<keyword evidence="23" id="KW-1185">Reference proteome</keyword>
<evidence type="ECO:0000256" key="7">
    <source>
        <dbReference type="ARBA" id="ARBA00022722"/>
    </source>
</evidence>
<keyword evidence="6" id="KW-0548">Nucleotidyltransferase</keyword>
<dbReference type="InterPro" id="IPR042087">
    <property type="entry name" value="DNA_pol_B_thumb"/>
</dbReference>
<dbReference type="GO" id="GO:0051539">
    <property type="term" value="F:4 iron, 4 sulfur cluster binding"/>
    <property type="evidence" value="ECO:0007669"/>
    <property type="project" value="UniProtKB-KW"/>
</dbReference>
<dbReference type="GO" id="GO:0006747">
    <property type="term" value="P:FAD biosynthetic process"/>
    <property type="evidence" value="ECO:0007669"/>
    <property type="project" value="UniProtKB-UniPathway"/>
</dbReference>
<dbReference type="InterPro" id="IPR014729">
    <property type="entry name" value="Rossmann-like_a/b/a_fold"/>
</dbReference>
<dbReference type="InterPro" id="IPR021788">
    <property type="entry name" value="CPP1-like"/>
</dbReference>
<evidence type="ECO:0000256" key="17">
    <source>
        <dbReference type="ARBA" id="ARBA00049244"/>
    </source>
</evidence>
<evidence type="ECO:0000256" key="8">
    <source>
        <dbReference type="ARBA" id="ARBA00022723"/>
    </source>
</evidence>
<keyword evidence="11" id="KW-0269">Exonuclease</keyword>
<evidence type="ECO:0000259" key="20">
    <source>
        <dbReference type="Pfam" id="PF03104"/>
    </source>
</evidence>
<protein>
    <recommendedName>
        <fullName evidence="16">DNA polymerase delta catalytic subunit</fullName>
        <ecNumber evidence="3">2.7.7.7</ecNumber>
    </recommendedName>
</protein>
<dbReference type="Gene3D" id="1.10.132.60">
    <property type="entry name" value="DNA polymerase family B, C-terminal domain"/>
    <property type="match status" value="1"/>
</dbReference>
<dbReference type="STRING" id="574566.I0Z7G6"/>
<dbReference type="GO" id="GO:0046872">
    <property type="term" value="F:metal ion binding"/>
    <property type="evidence" value="ECO:0007669"/>
    <property type="project" value="UniProtKB-KW"/>
</dbReference>
<evidence type="ECO:0000256" key="10">
    <source>
        <dbReference type="ARBA" id="ARBA00022833"/>
    </source>
</evidence>
<dbReference type="SUPFAM" id="SSF46565">
    <property type="entry name" value="Chaperone J-domain"/>
    <property type="match status" value="1"/>
</dbReference>
<evidence type="ECO:0000256" key="5">
    <source>
        <dbReference type="ARBA" id="ARBA00022679"/>
    </source>
</evidence>
<feature type="domain" description="DNA-directed DNA polymerase family B exonuclease" evidence="20">
    <location>
        <begin position="399"/>
        <end position="742"/>
    </location>
</feature>
<evidence type="ECO:0000259" key="21">
    <source>
        <dbReference type="Pfam" id="PF14260"/>
    </source>
</evidence>
<keyword evidence="9" id="KW-0378">Hydrolase</keyword>
<dbReference type="SMART" id="SM00486">
    <property type="entry name" value="POLBc"/>
    <property type="match status" value="1"/>
</dbReference>
<dbReference type="GO" id="GO:0006297">
    <property type="term" value="P:nucleotide-excision repair, DNA gap filling"/>
    <property type="evidence" value="ECO:0007669"/>
    <property type="project" value="TreeGrafter"/>
</dbReference>
<dbReference type="PANTHER" id="PTHR10322:SF35">
    <property type="entry name" value="DNA-DIRECTED DNA POLYMERASE"/>
    <property type="match status" value="1"/>
</dbReference>
<dbReference type="InterPro" id="IPR006172">
    <property type="entry name" value="DNA-dir_DNA_pol_B"/>
</dbReference>
<evidence type="ECO:0000256" key="11">
    <source>
        <dbReference type="ARBA" id="ARBA00022839"/>
    </source>
</evidence>
<evidence type="ECO:0000256" key="15">
    <source>
        <dbReference type="ARBA" id="ARBA00023125"/>
    </source>
</evidence>
<dbReference type="InterPro" id="IPR050240">
    <property type="entry name" value="DNA_pol_type-B"/>
</dbReference>
<keyword evidence="8" id="KW-0479">Metal-binding</keyword>
<dbReference type="eggNOG" id="KOG0969">
    <property type="taxonomic scope" value="Eukaryota"/>
</dbReference>
<evidence type="ECO:0000256" key="16">
    <source>
        <dbReference type="ARBA" id="ARBA00024411"/>
    </source>
</evidence>
<dbReference type="Gene3D" id="3.90.1600.10">
    <property type="entry name" value="Palm domain of DNA polymerase"/>
    <property type="match status" value="1"/>
</dbReference>
<dbReference type="InterPro" id="IPR036397">
    <property type="entry name" value="RNaseH_sf"/>
</dbReference>
<reference evidence="22 23" key="1">
    <citation type="journal article" date="2012" name="Genome Biol.">
        <title>The genome of the polar eukaryotic microalga coccomyxa subellipsoidea reveals traits of cold adaptation.</title>
        <authorList>
            <person name="Blanc G."/>
            <person name="Agarkova I."/>
            <person name="Grimwood J."/>
            <person name="Kuo A."/>
            <person name="Brueggeman A."/>
            <person name="Dunigan D."/>
            <person name="Gurnon J."/>
            <person name="Ladunga I."/>
            <person name="Lindquist E."/>
            <person name="Lucas S."/>
            <person name="Pangilinan J."/>
            <person name="Proschold T."/>
            <person name="Salamov A."/>
            <person name="Schmutz J."/>
            <person name="Weeks D."/>
            <person name="Yamada T."/>
            <person name="Claverie J.M."/>
            <person name="Grigoriev I."/>
            <person name="Van Etten J."/>
            <person name="Lomsadze A."/>
            <person name="Borodovsky M."/>
        </authorList>
    </citation>
    <scope>NUCLEOTIDE SEQUENCE [LARGE SCALE GENOMIC DNA]</scope>
    <source>
        <strain evidence="22 23">C-169</strain>
    </source>
</reference>
<comment type="caution">
    <text evidence="22">The sequence shown here is derived from an EMBL/GenBank/DDBJ whole genome shotgun (WGS) entry which is preliminary data.</text>
</comment>
<keyword evidence="13" id="KW-0408">Iron</keyword>
<dbReference type="GO" id="GO:0000166">
    <property type="term" value="F:nucleotide binding"/>
    <property type="evidence" value="ECO:0007669"/>
    <property type="project" value="InterPro"/>
</dbReference>
<evidence type="ECO:0000256" key="9">
    <source>
        <dbReference type="ARBA" id="ARBA00022801"/>
    </source>
</evidence>
<dbReference type="SUPFAM" id="SSF56672">
    <property type="entry name" value="DNA/RNA polymerases"/>
    <property type="match status" value="1"/>
</dbReference>
<accession>I0Z7G6</accession>
<dbReference type="Gene3D" id="3.30.420.10">
    <property type="entry name" value="Ribonuclease H-like superfamily/Ribonuclease H"/>
    <property type="match status" value="1"/>
</dbReference>
<evidence type="ECO:0000259" key="19">
    <source>
        <dbReference type="Pfam" id="PF00136"/>
    </source>
</evidence>
<dbReference type="GO" id="GO:0003887">
    <property type="term" value="F:DNA-directed DNA polymerase activity"/>
    <property type="evidence" value="ECO:0007669"/>
    <property type="project" value="UniProtKB-KW"/>
</dbReference>
<keyword evidence="12" id="KW-0239">DNA-directed DNA polymerase</keyword>
<feature type="transmembrane region" description="Helical" evidence="18">
    <location>
        <begin position="147"/>
        <end position="164"/>
    </location>
</feature>
<dbReference type="InterPro" id="IPR006133">
    <property type="entry name" value="DNA-dir_DNA_pol_B_exonuc"/>
</dbReference>
<dbReference type="Pfam" id="PF11833">
    <property type="entry name" value="CPP1-like"/>
    <property type="match status" value="1"/>
</dbReference>
<dbReference type="Proteomes" id="UP000007264">
    <property type="component" value="Unassembled WGS sequence"/>
</dbReference>
<gene>
    <name evidence="22" type="ORF">COCSUDRAFT_46149</name>
</gene>
<keyword evidence="15" id="KW-0238">DNA-binding</keyword>
<feature type="transmembrane region" description="Helical" evidence="18">
    <location>
        <begin position="170"/>
        <end position="187"/>
    </location>
</feature>
<dbReference type="InterPro" id="IPR036869">
    <property type="entry name" value="J_dom_sf"/>
</dbReference>
<evidence type="ECO:0000313" key="23">
    <source>
        <dbReference type="Proteomes" id="UP000007264"/>
    </source>
</evidence>
<keyword evidence="10" id="KW-0862">Zinc</keyword>
<proteinExistence type="inferred from homology"/>
<comment type="cofactor">
    <cofactor evidence="1">
        <name>[4Fe-4S] cluster</name>
        <dbReference type="ChEBI" id="CHEBI:49883"/>
    </cofactor>
</comment>
<evidence type="ECO:0000256" key="1">
    <source>
        <dbReference type="ARBA" id="ARBA00001966"/>
    </source>
</evidence>
<dbReference type="GO" id="GO:0008296">
    <property type="term" value="F:3'-5'-DNA exonuclease activity"/>
    <property type="evidence" value="ECO:0007669"/>
    <property type="project" value="TreeGrafter"/>
</dbReference>
<name>I0Z7G6_COCSC</name>
<dbReference type="Gene3D" id="1.10.287.690">
    <property type="entry name" value="Helix hairpin bin"/>
    <property type="match status" value="1"/>
</dbReference>
<dbReference type="InterPro" id="IPR043502">
    <property type="entry name" value="DNA/RNA_pol_sf"/>
</dbReference>
<dbReference type="KEGG" id="csl:COCSUDRAFT_46149"/>
<dbReference type="PRINTS" id="PR00106">
    <property type="entry name" value="DNAPOLB"/>
</dbReference>
<dbReference type="Pfam" id="PF00136">
    <property type="entry name" value="DNA_pol_B"/>
    <property type="match status" value="1"/>
</dbReference>
<dbReference type="Gene3D" id="3.40.50.620">
    <property type="entry name" value="HUPs"/>
    <property type="match status" value="1"/>
</dbReference>
<feature type="domain" description="DNA-directed DNA polymerase family B multifunctional" evidence="19">
    <location>
        <begin position="820"/>
        <end position="1165"/>
    </location>
</feature>
<dbReference type="InterPro" id="IPR006134">
    <property type="entry name" value="DNA-dir_DNA_pol_B_multi_dom"/>
</dbReference>